<reference evidence="3 4" key="1">
    <citation type="submission" date="2021-03" db="EMBL/GenBank/DDBJ databases">
        <title>Complete Genome Sequences of Two Lysobacter Strains Isolated from Sea Water (Lysobacter caseinilyticus) and Soil (Lysobacter helvus) in South Korea.</title>
        <authorList>
            <person name="Watanabe Y."/>
            <person name="Arakawa K."/>
        </authorList>
    </citation>
    <scope>NUCLEOTIDE SEQUENCE [LARGE SCALE GENOMIC DNA]</scope>
    <source>
        <strain evidence="3 4">D10</strain>
    </source>
</reference>
<keyword evidence="2" id="KW-0342">GTP-binding</keyword>
<accession>A0ABN6G555</accession>
<organism evidence="3 4">
    <name type="scientific">Lysobacter helvus</name>
    <dbReference type="NCBI Taxonomy" id="2675059"/>
    <lineage>
        <taxon>Bacteria</taxon>
        <taxon>Pseudomonadati</taxon>
        <taxon>Pseudomonadota</taxon>
        <taxon>Gammaproteobacteria</taxon>
        <taxon>Lysobacterales</taxon>
        <taxon>Lysobacteraceae</taxon>
        <taxon>Lysobacter</taxon>
    </lineage>
</organism>
<evidence type="ECO:0008006" key="5">
    <source>
        <dbReference type="Google" id="ProtNLM"/>
    </source>
</evidence>
<gene>
    <name evidence="3" type="ORF">LYSHEL_26820</name>
</gene>
<dbReference type="Proteomes" id="UP000680514">
    <property type="component" value="Chromosome"/>
</dbReference>
<evidence type="ECO:0000256" key="2">
    <source>
        <dbReference type="ARBA" id="ARBA00023134"/>
    </source>
</evidence>
<proteinExistence type="predicted"/>
<keyword evidence="1" id="KW-0547">Nucleotide-binding</keyword>
<keyword evidence="4" id="KW-1185">Reference proteome</keyword>
<evidence type="ECO:0000313" key="3">
    <source>
        <dbReference type="EMBL" id="BCT96811.1"/>
    </source>
</evidence>
<dbReference type="EMBL" id="AP024546">
    <property type="protein sequence ID" value="BCT96811.1"/>
    <property type="molecule type" value="Genomic_DNA"/>
</dbReference>
<dbReference type="InterPro" id="IPR009001">
    <property type="entry name" value="Transl_elong_EF1A/Init_IF2_C"/>
</dbReference>
<dbReference type="SUPFAM" id="SSF50465">
    <property type="entry name" value="EF-Tu/eEF-1alpha/eIF2-gamma C-terminal domain"/>
    <property type="match status" value="1"/>
</dbReference>
<sequence length="104" mass="11430">MRPPRSPDLVADITLDPTLERGRRSGWRPNNDFGLLHDCDAHIEFADGSVQPGGTGRAELWLLTPELQAGRLREGFTFTLREGSRLVADGVVVQVLRSDLHVGA</sequence>
<dbReference type="Gene3D" id="2.40.30.10">
    <property type="entry name" value="Translation factors"/>
    <property type="match status" value="1"/>
</dbReference>
<protein>
    <recommendedName>
        <fullName evidence="5">Elongation factor Tu</fullName>
    </recommendedName>
</protein>
<name>A0ABN6G555_9GAMM</name>
<evidence type="ECO:0000313" key="4">
    <source>
        <dbReference type="Proteomes" id="UP000680514"/>
    </source>
</evidence>
<evidence type="ECO:0000256" key="1">
    <source>
        <dbReference type="ARBA" id="ARBA00022741"/>
    </source>
</evidence>